<gene>
    <name evidence="4" type="ORF">D7044_08825</name>
</gene>
<accession>A0A3A9YK73</accession>
<evidence type="ECO:0000256" key="1">
    <source>
        <dbReference type="ARBA" id="ARBA00008814"/>
    </source>
</evidence>
<evidence type="ECO:0000313" key="4">
    <source>
        <dbReference type="EMBL" id="RKN33847.1"/>
    </source>
</evidence>
<evidence type="ECO:0000313" key="5">
    <source>
        <dbReference type="Proteomes" id="UP000275865"/>
    </source>
</evidence>
<comment type="caution">
    <text evidence="4">The sequence shown here is derived from an EMBL/GenBank/DDBJ whole genome shotgun (WGS) entry which is preliminary data.</text>
</comment>
<dbReference type="SUPFAM" id="SSF53807">
    <property type="entry name" value="Helical backbone' metal receptor"/>
    <property type="match status" value="1"/>
</dbReference>
<evidence type="ECO:0000256" key="2">
    <source>
        <dbReference type="SAM" id="SignalP"/>
    </source>
</evidence>
<protein>
    <submittedName>
        <fullName evidence="4">ABC transporter substrate-binding protein</fullName>
    </submittedName>
</protein>
<dbReference type="EMBL" id="RAZT01000004">
    <property type="protein sequence ID" value="RKN33847.1"/>
    <property type="molecule type" value="Genomic_DNA"/>
</dbReference>
<dbReference type="RefSeq" id="WP_120688516.1">
    <property type="nucleotide sequence ID" value="NZ_RAZT01000004.1"/>
</dbReference>
<dbReference type="InterPro" id="IPR050902">
    <property type="entry name" value="ABC_Transporter_SBP"/>
</dbReference>
<evidence type="ECO:0000259" key="3">
    <source>
        <dbReference type="PROSITE" id="PS50983"/>
    </source>
</evidence>
<feature type="domain" description="Fe/B12 periplasmic-binding" evidence="3">
    <location>
        <begin position="62"/>
        <end position="331"/>
    </location>
</feature>
<dbReference type="PANTHER" id="PTHR30535">
    <property type="entry name" value="VITAMIN B12-BINDING PROTEIN"/>
    <property type="match status" value="1"/>
</dbReference>
<dbReference type="Gene3D" id="3.40.50.1980">
    <property type="entry name" value="Nitrogenase molybdenum iron protein domain"/>
    <property type="match status" value="2"/>
</dbReference>
<reference evidence="4 5" key="1">
    <citation type="submission" date="2018-09" db="EMBL/GenBank/DDBJ databases">
        <title>Micromonospora sp. nov. MS1-9, isolated from a root of Musa sp.</title>
        <authorList>
            <person name="Kuncharoen N."/>
            <person name="Kudo T."/>
            <person name="Ohkuma M."/>
            <person name="Yuki M."/>
            <person name="Tanasupawat S."/>
        </authorList>
    </citation>
    <scope>NUCLEOTIDE SEQUENCE [LARGE SCALE GENOMIC DNA]</scope>
    <source>
        <strain evidence="4 5">MS1-9</strain>
    </source>
</reference>
<dbReference type="PROSITE" id="PS50983">
    <property type="entry name" value="FE_B12_PBP"/>
    <property type="match status" value="1"/>
</dbReference>
<feature type="signal peptide" evidence="2">
    <location>
        <begin position="1"/>
        <end position="27"/>
    </location>
</feature>
<comment type="similarity">
    <text evidence="1">Belongs to the bacterial solute-binding protein 8 family.</text>
</comment>
<dbReference type="Pfam" id="PF01497">
    <property type="entry name" value="Peripla_BP_2"/>
    <property type="match status" value="1"/>
</dbReference>
<sequence>MRAPTAVRRALALVAALIMTSALMACAGAGASEDQHPAAADGYPRTIKTDLGDVTIKSRPERIVAASTNAAEIALSLVGPDRLIGVPEWSTEDRHSPFAAEARQVGHTVGTVANDPEQILALNPDLVLITLAHDTERDALKVLQQAGVPTLVLSHFPSVTTDALADISLIGEALGAEQKATELVGQLRGRLDAVKEAVAGSTVKPRVVFISMWLDNGPYATGPGTINHDLVTLAGAANAIEDAGFDSSGYLDPEQLVKAAPTHIVTLDSGGVGLDKLTNGFLKNPALASVPAIAKDRILVLPDRMFSPAQAGIEGLELMAKWLHDPNAAREVQ</sequence>
<keyword evidence="2" id="KW-0732">Signal</keyword>
<dbReference type="InterPro" id="IPR002491">
    <property type="entry name" value="ABC_transptr_periplasmic_BD"/>
</dbReference>
<dbReference type="PROSITE" id="PS51257">
    <property type="entry name" value="PROKAR_LIPOPROTEIN"/>
    <property type="match status" value="1"/>
</dbReference>
<proteinExistence type="inferred from homology"/>
<dbReference type="Proteomes" id="UP000275865">
    <property type="component" value="Unassembled WGS sequence"/>
</dbReference>
<feature type="chain" id="PRO_5038948128" evidence="2">
    <location>
        <begin position="28"/>
        <end position="333"/>
    </location>
</feature>
<dbReference type="AlphaFoldDB" id="A0A3A9YK73"/>
<organism evidence="4 5">
    <name type="scientific">Micromonospora musae</name>
    <dbReference type="NCBI Taxonomy" id="1894970"/>
    <lineage>
        <taxon>Bacteria</taxon>
        <taxon>Bacillati</taxon>
        <taxon>Actinomycetota</taxon>
        <taxon>Actinomycetes</taxon>
        <taxon>Micromonosporales</taxon>
        <taxon>Micromonosporaceae</taxon>
        <taxon>Micromonospora</taxon>
    </lineage>
</organism>
<dbReference type="PANTHER" id="PTHR30535:SF34">
    <property type="entry name" value="MOLYBDATE-BINDING PROTEIN MOLA"/>
    <property type="match status" value="1"/>
</dbReference>
<name>A0A3A9YK73_9ACTN</name>